<dbReference type="AlphaFoldDB" id="A0A654CHN9"/>
<dbReference type="Proteomes" id="UP000432350">
    <property type="component" value="Unassembled WGS sequence"/>
</dbReference>
<name>A0A654CHN9_SPHMU</name>
<accession>A0A654CHN9</accession>
<organism evidence="1 2">
    <name type="scientific">Sphingobacterium multivorum</name>
    <dbReference type="NCBI Taxonomy" id="28454"/>
    <lineage>
        <taxon>Bacteria</taxon>
        <taxon>Pseudomonadati</taxon>
        <taxon>Bacteroidota</taxon>
        <taxon>Sphingobacteriia</taxon>
        <taxon>Sphingobacteriales</taxon>
        <taxon>Sphingobacteriaceae</taxon>
        <taxon>Sphingobacterium</taxon>
    </lineage>
</organism>
<protein>
    <submittedName>
        <fullName evidence="1">Uncharacterized protein</fullName>
    </submittedName>
</protein>
<evidence type="ECO:0000313" key="2">
    <source>
        <dbReference type="Proteomes" id="UP000432350"/>
    </source>
</evidence>
<dbReference type="EMBL" id="CABWMV010000024">
    <property type="protein sequence ID" value="VXC92875.1"/>
    <property type="molecule type" value="Genomic_DNA"/>
</dbReference>
<reference evidence="1 2" key="1">
    <citation type="submission" date="2019-10" db="EMBL/GenBank/DDBJ databases">
        <authorList>
            <person name="Karimi E."/>
        </authorList>
    </citation>
    <scope>NUCLEOTIDE SEQUENCE [LARGE SCALE GENOMIC DNA]</scope>
    <source>
        <strain evidence="1">Sphingobacterium sp. 8BC</strain>
    </source>
</reference>
<sequence>MEWHKNITDASLRAKIRAGEIHFGGNEKLKIYGLLCCISGKRMKRGNRVFFFH</sequence>
<evidence type="ECO:0000313" key="1">
    <source>
        <dbReference type="EMBL" id="VXC92875.1"/>
    </source>
</evidence>
<gene>
    <name evidence="1" type="ORF">SPHINGO8BC_50942</name>
</gene>
<proteinExistence type="predicted"/>